<organism evidence="3 4">
    <name type="scientific">Cyclobacterium jeungdonense</name>
    <dbReference type="NCBI Taxonomy" id="708087"/>
    <lineage>
        <taxon>Bacteria</taxon>
        <taxon>Pseudomonadati</taxon>
        <taxon>Bacteroidota</taxon>
        <taxon>Cytophagia</taxon>
        <taxon>Cytophagales</taxon>
        <taxon>Cyclobacteriaceae</taxon>
        <taxon>Cyclobacterium</taxon>
    </lineage>
</organism>
<dbReference type="EMBL" id="JAUFQS010000004">
    <property type="protein sequence ID" value="MDN3687149.1"/>
    <property type="molecule type" value="Genomic_DNA"/>
</dbReference>
<dbReference type="SUPFAM" id="SSF52402">
    <property type="entry name" value="Adenine nucleotide alpha hydrolases-like"/>
    <property type="match status" value="2"/>
</dbReference>
<dbReference type="Gene3D" id="3.40.50.620">
    <property type="entry name" value="HUPs"/>
    <property type="match status" value="2"/>
</dbReference>
<dbReference type="RefSeq" id="WP_163384041.1">
    <property type="nucleotide sequence ID" value="NZ_JAUFQS010000004.1"/>
</dbReference>
<comment type="caution">
    <text evidence="3">The sequence shown here is derived from an EMBL/GenBank/DDBJ whole genome shotgun (WGS) entry which is preliminary data.</text>
</comment>
<reference evidence="4" key="1">
    <citation type="journal article" date="2019" name="Int. J. Syst. Evol. Microbiol.">
        <title>The Global Catalogue of Microorganisms (GCM) 10K type strain sequencing project: providing services to taxonomists for standard genome sequencing and annotation.</title>
        <authorList>
            <consortium name="The Broad Institute Genomics Platform"/>
            <consortium name="The Broad Institute Genome Sequencing Center for Infectious Disease"/>
            <person name="Wu L."/>
            <person name="Ma J."/>
        </authorList>
    </citation>
    <scope>NUCLEOTIDE SEQUENCE [LARGE SCALE GENOMIC DNA]</scope>
    <source>
        <strain evidence="4">CECT 7706</strain>
    </source>
</reference>
<dbReference type="InterPro" id="IPR006015">
    <property type="entry name" value="Universal_stress_UspA"/>
</dbReference>
<feature type="domain" description="UspA" evidence="2">
    <location>
        <begin position="4"/>
        <end position="139"/>
    </location>
</feature>
<sequence>MNYFKKAMVGLDLSPIDEILINQIKAFAPILGIEKVYFVHVSKNLILPEEISEAYPDLIAPVDETIESQIEHEIENVKPSLDIPYEIIVKEGNPQETMLRWSKIKDIDLLVMGRKKSKSASDSLVNNLSQKYPHPVLLLPESRTQETFQKLLLPIDFSRHSKVSILLAREIVAKTGGKIHCCHLYEVPRGYTKTGKSFEEFSDIMLENARKDFSKFLSENKLPELPCEFILKDKKDEADNIMKYAQTSETDLLIIGSRGRTKSAAVLLGSVAEKLVNTNHEIPMLVMKEQGENMSFFEALFKL</sequence>
<dbReference type="InterPro" id="IPR006016">
    <property type="entry name" value="UspA"/>
</dbReference>
<gene>
    <name evidence="3" type="ORF">QWZ15_04860</name>
</gene>
<dbReference type="PRINTS" id="PR01438">
    <property type="entry name" value="UNVRSLSTRESS"/>
</dbReference>
<evidence type="ECO:0000256" key="1">
    <source>
        <dbReference type="ARBA" id="ARBA00008791"/>
    </source>
</evidence>
<dbReference type="Proteomes" id="UP001236663">
    <property type="component" value="Unassembled WGS sequence"/>
</dbReference>
<proteinExistence type="inferred from homology"/>
<comment type="similarity">
    <text evidence="1">Belongs to the universal stress protein A family.</text>
</comment>
<accession>A0ABT8C537</accession>
<keyword evidence="4" id="KW-1185">Reference proteome</keyword>
<evidence type="ECO:0000313" key="3">
    <source>
        <dbReference type="EMBL" id="MDN3687149.1"/>
    </source>
</evidence>
<evidence type="ECO:0000313" key="4">
    <source>
        <dbReference type="Proteomes" id="UP001236663"/>
    </source>
</evidence>
<dbReference type="InterPro" id="IPR014729">
    <property type="entry name" value="Rossmann-like_a/b/a_fold"/>
</dbReference>
<protein>
    <submittedName>
        <fullName evidence="3">Universal stress protein</fullName>
    </submittedName>
</protein>
<feature type="domain" description="UspA" evidence="2">
    <location>
        <begin position="148"/>
        <end position="278"/>
    </location>
</feature>
<evidence type="ECO:0000259" key="2">
    <source>
        <dbReference type="Pfam" id="PF00582"/>
    </source>
</evidence>
<name>A0ABT8C537_9BACT</name>
<dbReference type="PANTHER" id="PTHR46268:SF6">
    <property type="entry name" value="UNIVERSAL STRESS PROTEIN UP12"/>
    <property type="match status" value="1"/>
</dbReference>
<dbReference type="PANTHER" id="PTHR46268">
    <property type="entry name" value="STRESS RESPONSE PROTEIN NHAX"/>
    <property type="match status" value="1"/>
</dbReference>
<dbReference type="CDD" id="cd00293">
    <property type="entry name" value="USP-like"/>
    <property type="match status" value="2"/>
</dbReference>
<dbReference type="Pfam" id="PF00582">
    <property type="entry name" value="Usp"/>
    <property type="match status" value="2"/>
</dbReference>